<dbReference type="GO" id="GO:0003743">
    <property type="term" value="F:translation initiation factor activity"/>
    <property type="evidence" value="ECO:0007669"/>
    <property type="project" value="UniProtKB-UniRule"/>
</dbReference>
<evidence type="ECO:0000259" key="7">
    <source>
        <dbReference type="Pfam" id="PF05198"/>
    </source>
</evidence>
<evidence type="ECO:0000256" key="3">
    <source>
        <dbReference type="ARBA" id="ARBA00022917"/>
    </source>
</evidence>
<dbReference type="AlphaFoldDB" id="A0A1F7WJI7"/>
<sequence length="196" mass="22169">MRSDKLNWRINHQITAPKVRVIGDDGKQLGVITIEQALAESIKAGLDLVEIAPKANPPVAKIVNLGKFRYQEEKKLQKQKRKNKSAEIKEVRLSPFIADNDFSNRLTRIKEFLGEGNKVRVVVKFKGRQLGSKNFGYDVMKKILSELGENIAIDMEPKFIGRHLTMVVSPVSKTKIKKVTELEDSDKSKGEKNTKN</sequence>
<evidence type="ECO:0000256" key="5">
    <source>
        <dbReference type="NCBIfam" id="TIGR00168"/>
    </source>
</evidence>
<comment type="caution">
    <text evidence="8">The sequence shown here is derived from an EMBL/GenBank/DDBJ whole genome shotgun (WGS) entry which is preliminary data.</text>
</comment>
<dbReference type="NCBIfam" id="TIGR00168">
    <property type="entry name" value="infC"/>
    <property type="match status" value="1"/>
</dbReference>
<keyword evidence="3 4" id="KW-0648">Protein biosynthesis</keyword>
<dbReference type="SUPFAM" id="SSF54364">
    <property type="entry name" value="Translation initiation factor IF3, N-terminal domain"/>
    <property type="match status" value="1"/>
</dbReference>
<comment type="similarity">
    <text evidence="1 4">Belongs to the IF-3 family.</text>
</comment>
<keyword evidence="2 4" id="KW-0396">Initiation factor</keyword>
<feature type="domain" description="Translation initiation factor 3 C-terminal" evidence="6">
    <location>
        <begin position="87"/>
        <end position="170"/>
    </location>
</feature>
<dbReference type="GO" id="GO:0043022">
    <property type="term" value="F:ribosome binding"/>
    <property type="evidence" value="ECO:0007669"/>
    <property type="project" value="TreeGrafter"/>
</dbReference>
<evidence type="ECO:0000313" key="8">
    <source>
        <dbReference type="EMBL" id="OGM03004.1"/>
    </source>
</evidence>
<evidence type="ECO:0000256" key="4">
    <source>
        <dbReference type="HAMAP-Rule" id="MF_00080"/>
    </source>
</evidence>
<dbReference type="EMBL" id="MGFJ01000010">
    <property type="protein sequence ID" value="OGM03004.1"/>
    <property type="molecule type" value="Genomic_DNA"/>
</dbReference>
<dbReference type="GO" id="GO:0032790">
    <property type="term" value="P:ribosome disassembly"/>
    <property type="evidence" value="ECO:0007669"/>
    <property type="project" value="TreeGrafter"/>
</dbReference>
<reference evidence="8 9" key="1">
    <citation type="journal article" date="2016" name="Nat. Commun.">
        <title>Thousands of microbial genomes shed light on interconnected biogeochemical processes in an aquifer system.</title>
        <authorList>
            <person name="Anantharaman K."/>
            <person name="Brown C.T."/>
            <person name="Hug L.A."/>
            <person name="Sharon I."/>
            <person name="Castelle C.J."/>
            <person name="Probst A.J."/>
            <person name="Thomas B.C."/>
            <person name="Singh A."/>
            <person name="Wilkins M.J."/>
            <person name="Karaoz U."/>
            <person name="Brodie E.L."/>
            <person name="Williams K.H."/>
            <person name="Hubbard S.S."/>
            <person name="Banfield J.F."/>
        </authorList>
    </citation>
    <scope>NUCLEOTIDE SEQUENCE [LARGE SCALE GENOMIC DNA]</scope>
</reference>
<dbReference type="InterPro" id="IPR019815">
    <property type="entry name" value="Translation_initiation_fac_3_C"/>
</dbReference>
<organism evidence="8 9">
    <name type="scientific">Candidatus Woesebacteria bacterium GWA1_41_8</name>
    <dbReference type="NCBI Taxonomy" id="1802471"/>
    <lineage>
        <taxon>Bacteria</taxon>
        <taxon>Candidatus Woeseibacteriota</taxon>
    </lineage>
</organism>
<accession>A0A1F7WJI7</accession>
<name>A0A1F7WJI7_9BACT</name>
<evidence type="ECO:0000256" key="1">
    <source>
        <dbReference type="ARBA" id="ARBA00005439"/>
    </source>
</evidence>
<dbReference type="Gene3D" id="3.10.20.80">
    <property type="entry name" value="Translation initiation factor 3 (IF-3), N-terminal domain"/>
    <property type="match status" value="1"/>
</dbReference>
<dbReference type="Pfam" id="PF05198">
    <property type="entry name" value="IF3_N"/>
    <property type="match status" value="1"/>
</dbReference>
<dbReference type="Pfam" id="PF00707">
    <property type="entry name" value="IF3_C"/>
    <property type="match status" value="1"/>
</dbReference>
<evidence type="ECO:0000313" key="9">
    <source>
        <dbReference type="Proteomes" id="UP000176198"/>
    </source>
</evidence>
<evidence type="ECO:0000256" key="2">
    <source>
        <dbReference type="ARBA" id="ARBA00022540"/>
    </source>
</evidence>
<comment type="subcellular location">
    <subcellularLocation>
        <location evidence="4">Cytoplasm</location>
    </subcellularLocation>
</comment>
<evidence type="ECO:0000259" key="6">
    <source>
        <dbReference type="Pfam" id="PF00707"/>
    </source>
</evidence>
<dbReference type="GO" id="GO:0016020">
    <property type="term" value="C:membrane"/>
    <property type="evidence" value="ECO:0007669"/>
    <property type="project" value="TreeGrafter"/>
</dbReference>
<gene>
    <name evidence="4" type="primary">infC</name>
    <name evidence="8" type="ORF">A2115_03795</name>
</gene>
<proteinExistence type="inferred from homology"/>
<dbReference type="PANTHER" id="PTHR10938">
    <property type="entry name" value="TRANSLATION INITIATION FACTOR IF-3"/>
    <property type="match status" value="1"/>
</dbReference>
<comment type="subunit">
    <text evidence="4">Monomer.</text>
</comment>
<comment type="function">
    <text evidence="4">IF-3 binds to the 30S ribosomal subunit and shifts the equilibrium between 70S ribosomes and their 50S and 30S subunits in favor of the free subunits, thus enhancing the availability of 30S subunits on which protein synthesis initiation begins.</text>
</comment>
<dbReference type="InterPro" id="IPR036787">
    <property type="entry name" value="T_IF-3_N_sf"/>
</dbReference>
<dbReference type="HAMAP" id="MF_00080">
    <property type="entry name" value="IF_3"/>
    <property type="match status" value="1"/>
</dbReference>
<keyword evidence="4" id="KW-0963">Cytoplasm</keyword>
<protein>
    <recommendedName>
        <fullName evidence="4 5">Translation initiation factor IF-3</fullName>
    </recommendedName>
</protein>
<dbReference type="STRING" id="1802471.A2115_03795"/>
<dbReference type="InterPro" id="IPR019814">
    <property type="entry name" value="Translation_initiation_fac_3_N"/>
</dbReference>
<dbReference type="SUPFAM" id="SSF55200">
    <property type="entry name" value="Translation initiation factor IF3, C-terminal domain"/>
    <property type="match status" value="1"/>
</dbReference>
<dbReference type="InterPro" id="IPR001288">
    <property type="entry name" value="Translation_initiation_fac_3"/>
</dbReference>
<dbReference type="Gene3D" id="3.30.110.10">
    <property type="entry name" value="Translation initiation factor 3 (IF-3), C-terminal domain"/>
    <property type="match status" value="1"/>
</dbReference>
<feature type="domain" description="Translation initiation factor 3 N-terminal" evidence="7">
    <location>
        <begin position="10"/>
        <end position="78"/>
    </location>
</feature>
<dbReference type="Proteomes" id="UP000176198">
    <property type="component" value="Unassembled WGS sequence"/>
</dbReference>
<dbReference type="GO" id="GO:0005829">
    <property type="term" value="C:cytosol"/>
    <property type="evidence" value="ECO:0007669"/>
    <property type="project" value="TreeGrafter"/>
</dbReference>
<dbReference type="InterPro" id="IPR036788">
    <property type="entry name" value="T_IF-3_C_sf"/>
</dbReference>
<dbReference type="PANTHER" id="PTHR10938:SF0">
    <property type="entry name" value="TRANSLATION INITIATION FACTOR IF-3, MITOCHONDRIAL"/>
    <property type="match status" value="1"/>
</dbReference>